<dbReference type="InterPro" id="IPR003018">
    <property type="entry name" value="GAF"/>
</dbReference>
<dbReference type="RefSeq" id="WP_213042409.1">
    <property type="nucleotide sequence ID" value="NZ_CAJNBJ010000016.1"/>
</dbReference>
<dbReference type="InterPro" id="IPR029016">
    <property type="entry name" value="GAF-like_dom_sf"/>
</dbReference>
<organism evidence="2 3">
    <name type="scientific">Nitrospira defluvii</name>
    <dbReference type="NCBI Taxonomy" id="330214"/>
    <lineage>
        <taxon>Bacteria</taxon>
        <taxon>Pseudomonadati</taxon>
        <taxon>Nitrospirota</taxon>
        <taxon>Nitrospiria</taxon>
        <taxon>Nitrospirales</taxon>
        <taxon>Nitrospiraceae</taxon>
        <taxon>Nitrospira</taxon>
    </lineage>
</organism>
<dbReference type="InterPro" id="IPR012349">
    <property type="entry name" value="Split_barrel_FMN-bd"/>
</dbReference>
<keyword evidence="3" id="KW-1185">Reference proteome</keyword>
<feature type="domain" description="GAF" evidence="1">
    <location>
        <begin position="125"/>
        <end position="289"/>
    </location>
</feature>
<dbReference type="EMBL" id="CAJNBJ010000016">
    <property type="protein sequence ID" value="CAE6751965.1"/>
    <property type="molecule type" value="Genomic_DNA"/>
</dbReference>
<accession>A0ABM8RGI9</accession>
<dbReference type="Proteomes" id="UP000675880">
    <property type="component" value="Unassembled WGS sequence"/>
</dbReference>
<dbReference type="Gene3D" id="3.30.450.40">
    <property type="match status" value="1"/>
</dbReference>
<dbReference type="Gene3D" id="2.30.110.10">
    <property type="entry name" value="Electron Transport, Fmn-binding Protein, Chain A"/>
    <property type="match status" value="1"/>
</dbReference>
<dbReference type="Pfam" id="PF13492">
    <property type="entry name" value="GAF_3"/>
    <property type="match status" value="1"/>
</dbReference>
<evidence type="ECO:0000313" key="2">
    <source>
        <dbReference type="EMBL" id="CAE6751965.1"/>
    </source>
</evidence>
<proteinExistence type="predicted"/>
<sequence length="414" mass="46531">MAISFQFFNKTRKNIAEHPFACVMVLDPRAIQAYRLSLKYERSESSGPLFHAMSLQLQAIASHAGMSDVFRLRAADIYAVRRIERVEGITSLPTPPRDERPPSLFIEPDLHALRVIAERLNRTECLGELLETALHCLDEFFGLHHTMLLLVDEKRRTLQTIASRGYRENGVGSEVGFGEGLIGTVATAKLPLRLSGLDHTLRYARAVHDRAEAVSGPDAVCREIPLPGLSNASTQIAVPLMIRNRCLGVLVAETLEPLTLLIREEALMAIVAGHLAAGIEQSAHEADEHLPVDAPVAAPTPIRSVSSHRSFCFYHADDCIFVDGEYLIKNVPGRILWRILKQHQDEQRVEFTNRELRMDSWLGLPEWKDNFETRLILLRKRLEQKCPDVRLVPRGRGRFALEISVKIVLSEKPA</sequence>
<reference evidence="2 3" key="1">
    <citation type="submission" date="2021-02" db="EMBL/GenBank/DDBJ databases">
        <authorList>
            <person name="Han P."/>
        </authorList>
    </citation>
    <scope>NUCLEOTIDE SEQUENCE [LARGE SCALE GENOMIC DNA]</scope>
    <source>
        <strain evidence="2">Candidatus Nitrospira sp. ZN2</strain>
    </source>
</reference>
<comment type="caution">
    <text evidence="2">The sequence shown here is derived from an EMBL/GenBank/DDBJ whole genome shotgun (WGS) entry which is preliminary data.</text>
</comment>
<dbReference type="SUPFAM" id="SSF55781">
    <property type="entry name" value="GAF domain-like"/>
    <property type="match status" value="1"/>
</dbReference>
<evidence type="ECO:0000313" key="3">
    <source>
        <dbReference type="Proteomes" id="UP000675880"/>
    </source>
</evidence>
<protein>
    <submittedName>
        <fullName evidence="2">GAF domain-containing protein</fullName>
    </submittedName>
</protein>
<evidence type="ECO:0000259" key="1">
    <source>
        <dbReference type="SMART" id="SM00065"/>
    </source>
</evidence>
<dbReference type="SMART" id="SM00065">
    <property type="entry name" value="GAF"/>
    <property type="match status" value="1"/>
</dbReference>
<name>A0ABM8RGI9_9BACT</name>
<gene>
    <name evidence="2" type="ORF">NSPZN2_30216</name>
</gene>